<evidence type="ECO:0008006" key="3">
    <source>
        <dbReference type="Google" id="ProtNLM"/>
    </source>
</evidence>
<dbReference type="PANTHER" id="PTHR34387:SF1">
    <property type="entry name" value="PERIPLASMIC IMMUNOGENIC PROTEIN"/>
    <property type="match status" value="1"/>
</dbReference>
<dbReference type="Proteomes" id="UP001501074">
    <property type="component" value="Unassembled WGS sequence"/>
</dbReference>
<sequence length="213" mass="22759">MSTDAPRDVVATVSGTASAQAAPDRVRLHLRVRVAEASAKGATDTFATALAAARAMLDELGCTYSVGSVTSWEGGKERRSRHQVWSDLVVTVDDLTVLPRLVEQVLEADRLEVGHLQWQLSNLRELRRQARVKAIADAREAADDYAAALGLRVEQVLSVSDPETSGMHPMAGGPMFGMRARGAGAAERPEIDLSNTEPVRVEGAVTVSFLLAG</sequence>
<dbReference type="InterPro" id="IPR052022">
    <property type="entry name" value="26kDa_periplasmic_antigen"/>
</dbReference>
<dbReference type="InterPro" id="IPR007497">
    <property type="entry name" value="SIMPL/DUF541"/>
</dbReference>
<dbReference type="Gene3D" id="3.30.70.2970">
    <property type="entry name" value="Protein of unknown function (DUF541), domain 2"/>
    <property type="match status" value="1"/>
</dbReference>
<dbReference type="EMBL" id="BAAAZO010000009">
    <property type="protein sequence ID" value="GAA3625113.1"/>
    <property type="molecule type" value="Genomic_DNA"/>
</dbReference>
<dbReference type="RefSeq" id="WP_231484622.1">
    <property type="nucleotide sequence ID" value="NZ_BAAAZO010000009.1"/>
</dbReference>
<gene>
    <name evidence="1" type="ORF">GCM10022223_47790</name>
</gene>
<keyword evidence="2" id="KW-1185">Reference proteome</keyword>
<reference evidence="2" key="1">
    <citation type="journal article" date="2019" name="Int. J. Syst. Evol. Microbiol.">
        <title>The Global Catalogue of Microorganisms (GCM) 10K type strain sequencing project: providing services to taxonomists for standard genome sequencing and annotation.</title>
        <authorList>
            <consortium name="The Broad Institute Genomics Platform"/>
            <consortium name="The Broad Institute Genome Sequencing Center for Infectious Disease"/>
            <person name="Wu L."/>
            <person name="Ma J."/>
        </authorList>
    </citation>
    <scope>NUCLEOTIDE SEQUENCE [LARGE SCALE GENOMIC DNA]</scope>
    <source>
        <strain evidence="2">JCM 16902</strain>
    </source>
</reference>
<accession>A0ABP7A573</accession>
<evidence type="ECO:0000313" key="2">
    <source>
        <dbReference type="Proteomes" id="UP001501074"/>
    </source>
</evidence>
<dbReference type="Gene3D" id="3.30.110.170">
    <property type="entry name" value="Protein of unknown function (DUF541), domain 1"/>
    <property type="match status" value="1"/>
</dbReference>
<comment type="caution">
    <text evidence="1">The sequence shown here is derived from an EMBL/GenBank/DDBJ whole genome shotgun (WGS) entry which is preliminary data.</text>
</comment>
<organism evidence="1 2">
    <name type="scientific">Kineosporia mesophila</name>
    <dbReference type="NCBI Taxonomy" id="566012"/>
    <lineage>
        <taxon>Bacteria</taxon>
        <taxon>Bacillati</taxon>
        <taxon>Actinomycetota</taxon>
        <taxon>Actinomycetes</taxon>
        <taxon>Kineosporiales</taxon>
        <taxon>Kineosporiaceae</taxon>
        <taxon>Kineosporia</taxon>
    </lineage>
</organism>
<protein>
    <recommendedName>
        <fullName evidence="3">SIMPL domain-containing protein</fullName>
    </recommendedName>
</protein>
<evidence type="ECO:0000313" key="1">
    <source>
        <dbReference type="EMBL" id="GAA3625113.1"/>
    </source>
</evidence>
<name>A0ABP7A573_9ACTN</name>
<dbReference type="Pfam" id="PF04402">
    <property type="entry name" value="SIMPL"/>
    <property type="match status" value="1"/>
</dbReference>
<proteinExistence type="predicted"/>
<dbReference type="PANTHER" id="PTHR34387">
    <property type="entry name" value="SLR1258 PROTEIN"/>
    <property type="match status" value="1"/>
</dbReference>